<organism evidence="2 3">
    <name type="scientific">Penicillium fimorum</name>
    <dbReference type="NCBI Taxonomy" id="1882269"/>
    <lineage>
        <taxon>Eukaryota</taxon>
        <taxon>Fungi</taxon>
        <taxon>Dikarya</taxon>
        <taxon>Ascomycota</taxon>
        <taxon>Pezizomycotina</taxon>
        <taxon>Eurotiomycetes</taxon>
        <taxon>Eurotiomycetidae</taxon>
        <taxon>Eurotiales</taxon>
        <taxon>Aspergillaceae</taxon>
        <taxon>Penicillium</taxon>
    </lineage>
</organism>
<gene>
    <name evidence="2" type="ORF">N7463_010741</name>
</gene>
<protein>
    <submittedName>
        <fullName evidence="2">CheY-like superfamily</fullName>
    </submittedName>
</protein>
<dbReference type="PANTHER" id="PTHR30383:SF31">
    <property type="entry name" value="SGNH HYDROLASE-TYPE ESTERASE DOMAIN-CONTAINING PROTEIN-RELATED"/>
    <property type="match status" value="1"/>
</dbReference>
<dbReference type="SUPFAM" id="SSF52266">
    <property type="entry name" value="SGNH hydrolase"/>
    <property type="match status" value="1"/>
</dbReference>
<evidence type="ECO:0000313" key="2">
    <source>
        <dbReference type="EMBL" id="KAJ5494654.1"/>
    </source>
</evidence>
<dbReference type="GO" id="GO:0004622">
    <property type="term" value="F:phosphatidylcholine lysophospholipase activity"/>
    <property type="evidence" value="ECO:0007669"/>
    <property type="project" value="TreeGrafter"/>
</dbReference>
<dbReference type="OrthoDB" id="6123at2759"/>
<keyword evidence="3" id="KW-1185">Reference proteome</keyword>
<dbReference type="InterPro" id="IPR036514">
    <property type="entry name" value="SGNH_hydro_sf"/>
</dbReference>
<dbReference type="Proteomes" id="UP001149954">
    <property type="component" value="Unassembled WGS sequence"/>
</dbReference>
<proteinExistence type="predicted"/>
<reference evidence="2" key="1">
    <citation type="submission" date="2022-12" db="EMBL/GenBank/DDBJ databases">
        <authorList>
            <person name="Petersen C."/>
        </authorList>
    </citation>
    <scope>NUCLEOTIDE SEQUENCE</scope>
    <source>
        <strain evidence="2">IBT 29495</strain>
    </source>
</reference>
<dbReference type="EMBL" id="JAPWDS010000006">
    <property type="protein sequence ID" value="KAJ5494654.1"/>
    <property type="molecule type" value="Genomic_DNA"/>
</dbReference>
<dbReference type="Gene3D" id="3.40.50.1110">
    <property type="entry name" value="SGNH hydrolase"/>
    <property type="match status" value="1"/>
</dbReference>
<name>A0A9W9XKH9_9EURO</name>
<reference evidence="2" key="2">
    <citation type="journal article" date="2023" name="IMA Fungus">
        <title>Comparative genomic study of the Penicillium genus elucidates a diverse pangenome and 15 lateral gene transfer events.</title>
        <authorList>
            <person name="Petersen C."/>
            <person name="Sorensen T."/>
            <person name="Nielsen M.R."/>
            <person name="Sondergaard T.E."/>
            <person name="Sorensen J.L."/>
            <person name="Fitzpatrick D.A."/>
            <person name="Frisvad J.C."/>
            <person name="Nielsen K.L."/>
        </authorList>
    </citation>
    <scope>NUCLEOTIDE SEQUENCE</scope>
    <source>
        <strain evidence="2">IBT 29495</strain>
    </source>
</reference>
<evidence type="ECO:0000256" key="1">
    <source>
        <dbReference type="SAM" id="MobiDB-lite"/>
    </source>
</evidence>
<dbReference type="PANTHER" id="PTHR30383">
    <property type="entry name" value="THIOESTERASE 1/PROTEASE 1/LYSOPHOSPHOLIPASE L1"/>
    <property type="match status" value="1"/>
</dbReference>
<sequence>MTRARARSRESQRLGDSETKTENGNENETEVLIEILLIHQIANDCKLQLNIPNAGARICAMIEDILHYDGMEKTTIILSTLIPSSETRTAGNIPAANEQYRNLVTVMRKEGVSIVLAEMNPHSSVIAHNLPSWPLDYTTNGKADTMNPNDCDYRTIARIWYDAIGDANDQDLIVKAGVMAAEESCEDGSCDRAGVLALDQGG</sequence>
<feature type="region of interest" description="Disordered" evidence="1">
    <location>
        <begin position="1"/>
        <end position="26"/>
    </location>
</feature>
<feature type="compositionally biased region" description="Basic and acidic residues" evidence="1">
    <location>
        <begin position="7"/>
        <end position="23"/>
    </location>
</feature>
<evidence type="ECO:0000313" key="3">
    <source>
        <dbReference type="Proteomes" id="UP001149954"/>
    </source>
</evidence>
<comment type="caution">
    <text evidence="2">The sequence shown here is derived from an EMBL/GenBank/DDBJ whole genome shotgun (WGS) entry which is preliminary data.</text>
</comment>
<dbReference type="InterPro" id="IPR051532">
    <property type="entry name" value="Ester_Hydrolysis_Enzymes"/>
</dbReference>
<accession>A0A9W9XKH9</accession>
<dbReference type="AlphaFoldDB" id="A0A9W9XKH9"/>